<dbReference type="GeneID" id="18925842"/>
<proteinExistence type="predicted"/>
<evidence type="ECO:0000256" key="1">
    <source>
        <dbReference type="SAM" id="MobiDB-lite"/>
    </source>
</evidence>
<dbReference type="OrthoDB" id="2514996at2759"/>
<dbReference type="RefSeq" id="XP_007410419.1">
    <property type="nucleotide sequence ID" value="XM_007410357.1"/>
</dbReference>
<protein>
    <submittedName>
        <fullName evidence="4">Uncharacterized protein</fullName>
    </submittedName>
</protein>
<dbReference type="HOGENOM" id="CLU_834406_0_0_1"/>
<dbReference type="VEuPathDB" id="FungiDB:MELLADRAFT_117027"/>
<dbReference type="RefSeq" id="XP_007412101.1">
    <property type="nucleotide sequence ID" value="XM_007412039.1"/>
</dbReference>
<dbReference type="KEGG" id="mlr:MELLADRAFT_117027"/>
<dbReference type="KEGG" id="mlr:MELLADRAFT_116887"/>
<dbReference type="Proteomes" id="UP000001072">
    <property type="component" value="Unassembled WGS sequence"/>
</dbReference>
<sequence>MDALKVSKVCVRIALVLANTTGFIPMYPDHDSVRNEAQRQKDQGFPPCHCEICEPEECEILVRNLHLFTSSNFEEGLKDPRSLDPDADYSPAGMKAAEKSGTIVNKRKKVNQSRETEDIDFLDLIHELTQVFSDHFGSIYKDQAPFPPSVLFGEIHLNKIIDHIESINTEEDLSEVIGGDALLGSIKHLLKTILDWKSDFCGEQHYKRIKEEKQISDLNNQITIERLEKQDADRKMKQLENSSDQKKKADEKARKSQEKIDERRRKHEQAESKRHKRAQDDIEKEKVKFRNQRMMQWLREGVQENDLDAKELEYQRSLERANEISHLSRSENLETV</sequence>
<reference evidence="4" key="2">
    <citation type="submission" date="2011-04" db="EMBL/GenBank/DDBJ databases">
        <title>Obligate Biotrophy Features Unraveled by the Genomic Analysis of the Rust Fungi, Melampsora larici-populina and Puccinia graminis f. sp. tritici.</title>
        <authorList>
            <consortium name="US DOE Joint Genome Institute (JGI-PGF)"/>
            <person name="Duplessis S."/>
            <person name="Cuomo C."/>
            <person name="Lin Y.-C."/>
            <person name="Aerts A."/>
            <person name="Tisserant E."/>
            <person name="Veneault-Fourrey C."/>
            <person name="Joly D."/>
            <person name="Hacquard S."/>
            <person name="Amselem J."/>
            <person name="Cantarel B."/>
            <person name="Readman C."/>
            <person name="Coutinho P."/>
            <person name="Feau N."/>
            <person name="Field M."/>
            <person name="Frey P."/>
            <person name="Gelhaye E."/>
            <person name="Goldberg J."/>
            <person name="Grabherr M."/>
            <person name="Kodira C."/>
            <person name="Kohler A."/>
            <person name="Kues U."/>
            <person name="Lindquist E."/>
            <person name="Lucas S."/>
            <person name="Mago R."/>
            <person name="Mauceli E."/>
            <person name="Morin E."/>
            <person name="Murat C."/>
            <person name="Pangilinan J."/>
            <person name="Park R."/>
            <person name="Pearson M."/>
            <person name="Quesneville H."/>
            <person name="Rouhier N."/>
            <person name="Sakthikumar S."/>
            <person name="Salamov A."/>
            <person name="Schmutz J."/>
            <person name="Selles B."/>
            <person name="Shapiro H."/>
            <person name="Tangay P."/>
            <person name="Tuskan G."/>
            <person name="Henrissat B."/>
            <person name="Van de Peer Y."/>
            <person name="Rouze P."/>
            <person name="Schein J."/>
            <person name="Ellis J."/>
            <person name="Dodds P."/>
            <person name="Zhong S."/>
            <person name="Hamelin R."/>
            <person name="Grigoriev I."/>
            <person name="Szabo L."/>
            <person name="Martin F."/>
        </authorList>
    </citation>
    <scope>NUCLEOTIDE SEQUENCE</scope>
    <source>
        <strain evidence="4">98AG31</strain>
    </source>
</reference>
<organism evidence="5">
    <name type="scientific">Melampsora larici-populina (strain 98AG31 / pathotype 3-4-7)</name>
    <name type="common">Poplar leaf rust fungus</name>
    <dbReference type="NCBI Taxonomy" id="747676"/>
    <lineage>
        <taxon>Eukaryota</taxon>
        <taxon>Fungi</taxon>
        <taxon>Dikarya</taxon>
        <taxon>Basidiomycota</taxon>
        <taxon>Pucciniomycotina</taxon>
        <taxon>Pucciniomycetes</taxon>
        <taxon>Pucciniales</taxon>
        <taxon>Melampsoraceae</taxon>
        <taxon>Melampsora</taxon>
    </lineage>
</organism>
<dbReference type="EMBL" id="GL883117">
    <property type="protein sequence ID" value="EGG04662.1"/>
    <property type="molecule type" value="Genomic_DNA"/>
</dbReference>
<evidence type="ECO:0000313" key="5">
    <source>
        <dbReference type="Proteomes" id="UP000001072"/>
    </source>
</evidence>
<dbReference type="GeneID" id="18925929"/>
<dbReference type="RefSeq" id="XP_007411597.1">
    <property type="nucleotide sequence ID" value="XM_007411535.1"/>
</dbReference>
<gene>
    <name evidence="4" type="ORF">MELLADRAFT_116584</name>
    <name evidence="3" type="ORF">MELLADRAFT_116887</name>
    <name evidence="2" type="ORF">MELLADRAFT_117027</name>
</gene>
<dbReference type="EMBL" id="GL883109">
    <property type="protein sequence ID" value="EGG06181.1"/>
    <property type="molecule type" value="Genomic_DNA"/>
</dbReference>
<dbReference type="EMBL" id="GL883114">
    <property type="protein sequence ID" value="EGG05232.1"/>
    <property type="molecule type" value="Genomic_DNA"/>
</dbReference>
<dbReference type="STRING" id="747676.F4RMV9"/>
<evidence type="ECO:0000313" key="3">
    <source>
        <dbReference type="EMBL" id="EGG05232.1"/>
    </source>
</evidence>
<dbReference type="VEuPathDB" id="FungiDB:MELLADRAFT_116887"/>
<dbReference type="VEuPathDB" id="FungiDB:MELLADRAFT_116584"/>
<name>F4RMV9_MELLP</name>
<dbReference type="KEGG" id="mlr:MELLADRAFT_116584"/>
<dbReference type="GeneID" id="18925907"/>
<feature type="region of interest" description="Disordered" evidence="1">
    <location>
        <begin position="229"/>
        <end position="286"/>
    </location>
</feature>
<dbReference type="AlphaFoldDB" id="F4RMV9"/>
<evidence type="ECO:0000313" key="4">
    <source>
        <dbReference type="EMBL" id="EGG06181.1"/>
    </source>
</evidence>
<accession>F4RMV9</accession>
<keyword evidence="5" id="KW-1185">Reference proteome</keyword>
<evidence type="ECO:0000313" key="2">
    <source>
        <dbReference type="EMBL" id="EGG04662.1"/>
    </source>
</evidence>
<reference evidence="5" key="1">
    <citation type="journal article" date="2011" name="Proc. Natl. Acad. Sci. U.S.A.">
        <title>Obligate biotrophy features unraveled by the genomic analysis of rust fungi.</title>
        <authorList>
            <person name="Duplessis S."/>
            <person name="Cuomo C.A."/>
            <person name="Lin Y.-C."/>
            <person name="Aerts A."/>
            <person name="Tisserant E."/>
            <person name="Veneault-Fourrey C."/>
            <person name="Joly D.L."/>
            <person name="Hacquard S."/>
            <person name="Amselem J."/>
            <person name="Cantarel B.L."/>
            <person name="Chiu R."/>
            <person name="Coutinho P.M."/>
            <person name="Feau N."/>
            <person name="Field M."/>
            <person name="Frey P."/>
            <person name="Gelhaye E."/>
            <person name="Goldberg J."/>
            <person name="Grabherr M.G."/>
            <person name="Kodira C.D."/>
            <person name="Kohler A."/>
            <person name="Kuees U."/>
            <person name="Lindquist E.A."/>
            <person name="Lucas S.M."/>
            <person name="Mago R."/>
            <person name="Mauceli E."/>
            <person name="Morin E."/>
            <person name="Murat C."/>
            <person name="Pangilinan J.L."/>
            <person name="Park R."/>
            <person name="Pearson M."/>
            <person name="Quesneville H."/>
            <person name="Rouhier N."/>
            <person name="Sakthikumar S."/>
            <person name="Salamov A.A."/>
            <person name="Schmutz J."/>
            <person name="Selles B."/>
            <person name="Shapiro H."/>
            <person name="Tanguay P."/>
            <person name="Tuskan G.A."/>
            <person name="Henrissat B."/>
            <person name="Van de Peer Y."/>
            <person name="Rouze P."/>
            <person name="Ellis J.G."/>
            <person name="Dodds P.N."/>
            <person name="Schein J.E."/>
            <person name="Zhong S."/>
            <person name="Hamelin R.C."/>
            <person name="Grigoriev I.V."/>
            <person name="Szabo L.J."/>
            <person name="Martin F."/>
        </authorList>
    </citation>
    <scope>NUCLEOTIDE SEQUENCE [LARGE SCALE GENOMIC DNA]</scope>
    <source>
        <strain evidence="5">98AG31 / pathotype 3-4-7</strain>
    </source>
</reference>